<accession>A0A316I4P9</accession>
<sequence>MASWRSIAVVAAVALGMITPGVAHAAPPVNDDFDASTAITALPFTTQVDRTEATRALDDPADCVQRPAEESVWFHHTATENGIVRVSTDGSDLDVKLSVLIGSRGDLRSVGCSSPGGPLTFRMTAGQTYHFMAADGYDGRGAVLNLSVQRMAPRGQ</sequence>
<organism evidence="2 3">
    <name type="scientific">Lentzea atacamensis</name>
    <dbReference type="NCBI Taxonomy" id="531938"/>
    <lineage>
        <taxon>Bacteria</taxon>
        <taxon>Bacillati</taxon>
        <taxon>Actinomycetota</taxon>
        <taxon>Actinomycetes</taxon>
        <taxon>Pseudonocardiales</taxon>
        <taxon>Pseudonocardiaceae</taxon>
        <taxon>Lentzea</taxon>
    </lineage>
</organism>
<protein>
    <submittedName>
        <fullName evidence="2">Uncharacterized protein</fullName>
    </submittedName>
</protein>
<evidence type="ECO:0000256" key="1">
    <source>
        <dbReference type="SAM" id="SignalP"/>
    </source>
</evidence>
<proteinExistence type="predicted"/>
<comment type="caution">
    <text evidence="2">The sequence shown here is derived from an EMBL/GenBank/DDBJ whole genome shotgun (WGS) entry which is preliminary data.</text>
</comment>
<feature type="chain" id="PRO_5016437163" evidence="1">
    <location>
        <begin position="26"/>
        <end position="156"/>
    </location>
</feature>
<dbReference type="RefSeq" id="WP_109640817.1">
    <property type="nucleotide sequence ID" value="NZ_QGHB01000014.1"/>
</dbReference>
<evidence type="ECO:0000313" key="3">
    <source>
        <dbReference type="Proteomes" id="UP000246005"/>
    </source>
</evidence>
<keyword evidence="1" id="KW-0732">Signal</keyword>
<dbReference type="AlphaFoldDB" id="A0A316I4P9"/>
<evidence type="ECO:0000313" key="2">
    <source>
        <dbReference type="EMBL" id="PWK82308.1"/>
    </source>
</evidence>
<dbReference type="Proteomes" id="UP000246005">
    <property type="component" value="Unassembled WGS sequence"/>
</dbReference>
<dbReference type="EMBL" id="QGHB01000014">
    <property type="protein sequence ID" value="PWK82308.1"/>
    <property type="molecule type" value="Genomic_DNA"/>
</dbReference>
<reference evidence="2 3" key="1">
    <citation type="submission" date="2018-05" db="EMBL/GenBank/DDBJ databases">
        <title>Genomic Encyclopedia of Type Strains, Phase IV (KMG-IV): sequencing the most valuable type-strain genomes for metagenomic binning, comparative biology and taxonomic classification.</title>
        <authorList>
            <person name="Goeker M."/>
        </authorList>
    </citation>
    <scope>NUCLEOTIDE SEQUENCE [LARGE SCALE GENOMIC DNA]</scope>
    <source>
        <strain evidence="2 3">DSM 45480</strain>
    </source>
</reference>
<feature type="signal peptide" evidence="1">
    <location>
        <begin position="1"/>
        <end position="25"/>
    </location>
</feature>
<name>A0A316I4P9_9PSEU</name>
<gene>
    <name evidence="2" type="ORF">C8D88_114179</name>
</gene>